<dbReference type="EMBL" id="CP040098">
    <property type="protein sequence ID" value="QCQ22216.1"/>
    <property type="molecule type" value="Genomic_DNA"/>
</dbReference>
<keyword evidence="3" id="KW-1185">Reference proteome</keyword>
<evidence type="ECO:0000256" key="1">
    <source>
        <dbReference type="SAM" id="SignalP"/>
    </source>
</evidence>
<dbReference type="OrthoDB" id="314848at2"/>
<sequence length="393" mass="44335">MKRIFGFFVAGLLLPSIAMAVEIYKKDDMSLNVGWWGQVWFQNISDMNMDNDDEKYDDNLNDFLIRRSYFYLDGTITPELSFFVHFASDKLGMDEITNDSDKGLGSGIAVRDAWFNYKILGDDLMVQVGRMYIPFTRNYGTTSTKAMLTLDLDWGQGGSHSGIFYPSNIGRDDSITLWGNVLEDKLQYRLMIGDGEDNNTKNPDDNVRFAGRLSYSFFDPETKWFNSETYLGTKRILAIGAGFDFEHDMVIAGKKDDYTAWTVDFTYDQPMAQGNSLTLVLSYINISHVPNAITWTQLGAGDDGDIISAKIGYYFGDKLALGNLQPYTQVQNIHSDESGDDDTMIYGFGLNYYLKGVANKISLEASFMDQDEEVPDSAIRDNTTITLQFALGF</sequence>
<keyword evidence="1" id="KW-0732">Signal</keyword>
<evidence type="ECO:0000313" key="3">
    <source>
        <dbReference type="Proteomes" id="UP000298602"/>
    </source>
</evidence>
<feature type="chain" id="PRO_5020389677" evidence="1">
    <location>
        <begin position="21"/>
        <end position="393"/>
    </location>
</feature>
<dbReference type="SUPFAM" id="SSF56935">
    <property type="entry name" value="Porins"/>
    <property type="match status" value="1"/>
</dbReference>
<name>A0A4P8L2R6_9BACT</name>
<feature type="signal peptide" evidence="1">
    <location>
        <begin position="1"/>
        <end position="20"/>
    </location>
</feature>
<dbReference type="Pfam" id="PF07396">
    <property type="entry name" value="Porin_O_P"/>
    <property type="match status" value="1"/>
</dbReference>
<organism evidence="2 3">
    <name type="scientific">Desulfoglaeba alkanexedens ALDC</name>
    <dbReference type="NCBI Taxonomy" id="980445"/>
    <lineage>
        <taxon>Bacteria</taxon>
        <taxon>Pseudomonadati</taxon>
        <taxon>Thermodesulfobacteriota</taxon>
        <taxon>Syntrophobacteria</taxon>
        <taxon>Syntrophobacterales</taxon>
        <taxon>Syntrophobacteraceae</taxon>
        <taxon>Desulfoglaeba</taxon>
    </lineage>
</organism>
<accession>A0A4P8L2R6</accession>
<dbReference type="InterPro" id="IPR010870">
    <property type="entry name" value="Porin_O/P"/>
</dbReference>
<protein>
    <submittedName>
        <fullName evidence="2">Uncharacterized protein</fullName>
    </submittedName>
</protein>
<dbReference type="RefSeq" id="WP_137424201.1">
    <property type="nucleotide sequence ID" value="NZ_CP040098.1"/>
</dbReference>
<dbReference type="KEGG" id="dax:FDQ92_08620"/>
<dbReference type="Gene3D" id="2.40.160.10">
    <property type="entry name" value="Porin"/>
    <property type="match status" value="1"/>
</dbReference>
<proteinExistence type="predicted"/>
<evidence type="ECO:0000313" key="2">
    <source>
        <dbReference type="EMBL" id="QCQ22216.1"/>
    </source>
</evidence>
<reference evidence="2 3" key="1">
    <citation type="submission" date="2019-05" db="EMBL/GenBank/DDBJ databases">
        <title>The Complete Genome Sequence of the n-alkane-degrading Desulfoglaeba alkanexedens ALDC reveals multiple alkylsuccinate synthase gene clusters.</title>
        <authorList>
            <person name="Callaghan A.V."/>
            <person name="Davidova I.A."/>
            <person name="Duncan K.E."/>
            <person name="Morris B."/>
            <person name="McInerney M.J."/>
        </authorList>
    </citation>
    <scope>NUCLEOTIDE SEQUENCE [LARGE SCALE GENOMIC DNA]</scope>
    <source>
        <strain evidence="2 3">ALDC</strain>
    </source>
</reference>
<dbReference type="Proteomes" id="UP000298602">
    <property type="component" value="Chromosome"/>
</dbReference>
<dbReference type="AlphaFoldDB" id="A0A4P8L2R6"/>
<reference evidence="2 3" key="2">
    <citation type="submission" date="2019-05" db="EMBL/GenBank/DDBJ databases">
        <authorList>
            <person name="Suflita J.M."/>
            <person name="Marks C.R."/>
        </authorList>
    </citation>
    <scope>NUCLEOTIDE SEQUENCE [LARGE SCALE GENOMIC DNA]</scope>
    <source>
        <strain evidence="2 3">ALDC</strain>
    </source>
</reference>
<gene>
    <name evidence="2" type="ORF">FDQ92_08620</name>
</gene>
<dbReference type="InterPro" id="IPR023614">
    <property type="entry name" value="Porin_dom_sf"/>
</dbReference>